<dbReference type="EMBL" id="BARW01011246">
    <property type="protein sequence ID" value="GAI85447.1"/>
    <property type="molecule type" value="Genomic_DNA"/>
</dbReference>
<gene>
    <name evidence="2" type="ORF">S12H4_21765</name>
</gene>
<dbReference type="Gene3D" id="1.20.210.10">
    <property type="entry name" value="Cytochrome c oxidase-like, subunit I domain"/>
    <property type="match status" value="1"/>
</dbReference>
<proteinExistence type="predicted"/>
<keyword evidence="1" id="KW-0812">Transmembrane</keyword>
<name>X1RXG4_9ZZZZ</name>
<feature type="non-terminal residue" evidence="2">
    <location>
        <position position="1"/>
    </location>
</feature>
<dbReference type="SUPFAM" id="SSF81442">
    <property type="entry name" value="Cytochrome c oxidase subunit I-like"/>
    <property type="match status" value="1"/>
</dbReference>
<protein>
    <submittedName>
        <fullName evidence="2">Uncharacterized protein</fullName>
    </submittedName>
</protein>
<accession>X1RXG4</accession>
<sequence length="102" mass="10857">VGMAVQGFLYYVIGESGGRLFSGKLAATHFVLMNIAVMGATWMLGYAGFVGGTLTLEGREAEVHTAIVRYVNPIGYCILTGVTSALIGAFNILRSLERPSIK</sequence>
<keyword evidence="1" id="KW-1133">Transmembrane helix</keyword>
<organism evidence="2">
    <name type="scientific">marine sediment metagenome</name>
    <dbReference type="NCBI Taxonomy" id="412755"/>
    <lineage>
        <taxon>unclassified sequences</taxon>
        <taxon>metagenomes</taxon>
        <taxon>ecological metagenomes</taxon>
    </lineage>
</organism>
<keyword evidence="1" id="KW-0472">Membrane</keyword>
<evidence type="ECO:0000313" key="2">
    <source>
        <dbReference type="EMBL" id="GAI85447.1"/>
    </source>
</evidence>
<comment type="caution">
    <text evidence="2">The sequence shown here is derived from an EMBL/GenBank/DDBJ whole genome shotgun (WGS) entry which is preliminary data.</text>
</comment>
<reference evidence="2" key="1">
    <citation type="journal article" date="2014" name="Front. Microbiol.">
        <title>High frequency of phylogenetically diverse reductive dehalogenase-homologous genes in deep subseafloor sedimentary metagenomes.</title>
        <authorList>
            <person name="Kawai M."/>
            <person name="Futagami T."/>
            <person name="Toyoda A."/>
            <person name="Takaki Y."/>
            <person name="Nishi S."/>
            <person name="Hori S."/>
            <person name="Arai W."/>
            <person name="Tsubouchi T."/>
            <person name="Morono Y."/>
            <person name="Uchiyama I."/>
            <person name="Ito T."/>
            <person name="Fujiyama A."/>
            <person name="Inagaki F."/>
            <person name="Takami H."/>
        </authorList>
    </citation>
    <scope>NUCLEOTIDE SEQUENCE</scope>
    <source>
        <strain evidence="2">Expedition CK06-06</strain>
    </source>
</reference>
<feature type="transmembrane region" description="Helical" evidence="1">
    <location>
        <begin position="70"/>
        <end position="93"/>
    </location>
</feature>
<feature type="transmembrane region" description="Helical" evidence="1">
    <location>
        <begin position="30"/>
        <end position="50"/>
    </location>
</feature>
<dbReference type="InterPro" id="IPR036927">
    <property type="entry name" value="Cyt_c_oxase-like_su1_sf"/>
</dbReference>
<dbReference type="AlphaFoldDB" id="X1RXG4"/>
<evidence type="ECO:0000256" key="1">
    <source>
        <dbReference type="SAM" id="Phobius"/>
    </source>
</evidence>